<reference evidence="10" key="1">
    <citation type="submission" date="2023-03" db="EMBL/GenBank/DDBJ databases">
        <authorList>
            <person name="Julca I."/>
        </authorList>
    </citation>
    <scope>NUCLEOTIDE SEQUENCE</scope>
</reference>
<dbReference type="PROSITE" id="PS00943">
    <property type="entry name" value="UBIA"/>
    <property type="match status" value="1"/>
</dbReference>
<keyword evidence="9" id="KW-0414">Isoprene biosynthesis</keyword>
<dbReference type="CDD" id="cd13959">
    <property type="entry name" value="PT_UbiA_COQ2"/>
    <property type="match status" value="1"/>
</dbReference>
<keyword evidence="5 9" id="KW-0808">Transferase</keyword>
<keyword evidence="9" id="KW-0999">Mitochondrion inner membrane</keyword>
<evidence type="ECO:0000313" key="10">
    <source>
        <dbReference type="EMBL" id="CAI9106158.1"/>
    </source>
</evidence>
<dbReference type="GO" id="GO:0005743">
    <property type="term" value="C:mitochondrial inner membrane"/>
    <property type="evidence" value="ECO:0007669"/>
    <property type="project" value="UniProtKB-SubCell"/>
</dbReference>
<comment type="cofactor">
    <cofactor evidence="1 9">
        <name>Mg(2+)</name>
        <dbReference type="ChEBI" id="CHEBI:18420"/>
    </cofactor>
</comment>
<dbReference type="InterPro" id="IPR044878">
    <property type="entry name" value="UbiA_sf"/>
</dbReference>
<keyword evidence="9" id="KW-0496">Mitochondrion</keyword>
<evidence type="ECO:0000256" key="5">
    <source>
        <dbReference type="ARBA" id="ARBA00022679"/>
    </source>
</evidence>
<feature type="transmembrane region" description="Helical" evidence="9">
    <location>
        <begin position="159"/>
        <end position="178"/>
    </location>
</feature>
<dbReference type="FunFam" id="1.10.357.140:FF:000008">
    <property type="entry name" value="4-hydroxybenzoate octaprenyltransferase"/>
    <property type="match status" value="1"/>
</dbReference>
<accession>A0AAV1DEX3</accession>
<gene>
    <name evidence="10" type="ORF">OLC1_LOCUS14710</name>
</gene>
<dbReference type="GO" id="GO:0008299">
    <property type="term" value="P:isoprenoid biosynthetic process"/>
    <property type="evidence" value="ECO:0007669"/>
    <property type="project" value="UniProtKB-UniRule"/>
</dbReference>
<feature type="transmembrane region" description="Helical" evidence="9">
    <location>
        <begin position="348"/>
        <end position="369"/>
    </location>
</feature>
<dbReference type="Pfam" id="PF01040">
    <property type="entry name" value="UbiA"/>
    <property type="match status" value="1"/>
</dbReference>
<feature type="transmembrane region" description="Helical" evidence="9">
    <location>
        <begin position="381"/>
        <end position="398"/>
    </location>
</feature>
<dbReference type="GO" id="GO:0008412">
    <property type="term" value="F:4-hydroxybenzoate polyprenyltransferase activity"/>
    <property type="evidence" value="ECO:0007669"/>
    <property type="project" value="UniProtKB-EC"/>
</dbReference>
<keyword evidence="11" id="KW-1185">Reference proteome</keyword>
<dbReference type="HAMAP" id="MF_01635">
    <property type="entry name" value="UbiA"/>
    <property type="match status" value="1"/>
</dbReference>
<comment type="pathway">
    <text evidence="3">Secondary metabolite biosynthesis.</text>
</comment>
<evidence type="ECO:0000256" key="7">
    <source>
        <dbReference type="ARBA" id="ARBA00022989"/>
    </source>
</evidence>
<evidence type="ECO:0000256" key="2">
    <source>
        <dbReference type="ARBA" id="ARBA00004141"/>
    </source>
</evidence>
<dbReference type="InterPro" id="IPR006370">
    <property type="entry name" value="HB_polyprenyltransferase-like"/>
</dbReference>
<comment type="subcellular location">
    <subcellularLocation>
        <location evidence="2">Membrane</location>
        <topology evidence="2">Multi-pass membrane protein</topology>
    </subcellularLocation>
    <subcellularLocation>
        <location evidence="9">Mitochondrion inner membrane</location>
        <topology evidence="9">Multi-pass membrane protein</topology>
        <orientation evidence="9">Matrix side</orientation>
    </subcellularLocation>
</comment>
<organism evidence="10 11">
    <name type="scientific">Oldenlandia corymbosa var. corymbosa</name>
    <dbReference type="NCBI Taxonomy" id="529605"/>
    <lineage>
        <taxon>Eukaryota</taxon>
        <taxon>Viridiplantae</taxon>
        <taxon>Streptophyta</taxon>
        <taxon>Embryophyta</taxon>
        <taxon>Tracheophyta</taxon>
        <taxon>Spermatophyta</taxon>
        <taxon>Magnoliopsida</taxon>
        <taxon>eudicotyledons</taxon>
        <taxon>Gunneridae</taxon>
        <taxon>Pentapetalae</taxon>
        <taxon>asterids</taxon>
        <taxon>lamiids</taxon>
        <taxon>Gentianales</taxon>
        <taxon>Rubiaceae</taxon>
        <taxon>Rubioideae</taxon>
        <taxon>Spermacoceae</taxon>
        <taxon>Hedyotis-Oldenlandia complex</taxon>
        <taxon>Oldenlandia</taxon>
    </lineage>
</organism>
<keyword evidence="6 9" id="KW-0812">Transmembrane</keyword>
<evidence type="ECO:0000256" key="1">
    <source>
        <dbReference type="ARBA" id="ARBA00001946"/>
    </source>
</evidence>
<sequence>MASRISISQTNYSILNLKNQTCSFPRYGSSYSSLSKPLIPSSPISAINPSFSSHGLQVKNQIRSCYSSSKTKTTSTLSSSKVVPLLDKPKPGQPEEYVEIRDQRIVSWIDSLPEKIQPYAYLMRLDRQIGTIICAWPSMWAVALAAAPGSLPDWKMLAFFYFVSFWYRSLGCTINDYLDKDFDAQVERTKRRPIASGAISGLQAMIFLAVQVVLGYAMLFPVNQLSRLLWVSSMPLLFTYPFMKRILPWPTLQFGFTINWGVLYSWAAVKGTLHPSIVLPLLMSSYIWTLEADALYSHQDKADDVKAGVKSAALFLGDSTKQIISICAVASVASLALSAFNADIGWPFYILMVPAFAQLAWQIYAVDLNNPADCGRKFQTNKYYGALVFFAILVGRLFS</sequence>
<evidence type="ECO:0000256" key="9">
    <source>
        <dbReference type="HAMAP-Rule" id="MF_03189"/>
    </source>
</evidence>
<dbReference type="Gene3D" id="1.10.357.140">
    <property type="entry name" value="UbiA prenyltransferase"/>
    <property type="match status" value="1"/>
</dbReference>
<protein>
    <recommendedName>
        <fullName evidence="9">4-hydroxybenzoate polyprenyltransferase, mitochondrial</fullName>
        <shortName evidence="9">4-HB polyprenyltransferase</shortName>
        <ecNumber evidence="9">2.5.1.39</ecNumber>
    </recommendedName>
    <alternativeName>
        <fullName evidence="9">Para-hydroxybenzoate--polyprenyltransferase</fullName>
        <shortName evidence="9">PHB:PPT</shortName>
        <shortName evidence="9">PHB:polyprenyltransferase</shortName>
    </alternativeName>
</protein>
<dbReference type="Proteomes" id="UP001161247">
    <property type="component" value="Chromosome 5"/>
</dbReference>
<keyword evidence="8 9" id="KW-0472">Membrane</keyword>
<dbReference type="GO" id="GO:0006744">
    <property type="term" value="P:ubiquinone biosynthetic process"/>
    <property type="evidence" value="ECO:0007669"/>
    <property type="project" value="UniProtKB-UniRule"/>
</dbReference>
<dbReference type="InterPro" id="IPR030470">
    <property type="entry name" value="UbiA_prenylTrfase_CS"/>
</dbReference>
<dbReference type="Gene3D" id="1.20.120.1780">
    <property type="entry name" value="UbiA prenyltransferase"/>
    <property type="match status" value="1"/>
</dbReference>
<evidence type="ECO:0000256" key="6">
    <source>
        <dbReference type="ARBA" id="ARBA00022692"/>
    </source>
</evidence>
<evidence type="ECO:0000256" key="8">
    <source>
        <dbReference type="ARBA" id="ARBA00023136"/>
    </source>
</evidence>
<name>A0AAV1DEX3_OLDCO</name>
<feature type="transmembrane region" description="Helical" evidence="9">
    <location>
        <begin position="129"/>
        <end position="147"/>
    </location>
</feature>
<dbReference type="EMBL" id="OX459122">
    <property type="protein sequence ID" value="CAI9106158.1"/>
    <property type="molecule type" value="Genomic_DNA"/>
</dbReference>
<dbReference type="FunFam" id="1.20.120.1780:FF:000001">
    <property type="entry name" value="4-hydroxybenzoate octaprenyltransferase"/>
    <property type="match status" value="1"/>
</dbReference>
<dbReference type="InterPro" id="IPR000537">
    <property type="entry name" value="UbiA_prenyltransferase"/>
</dbReference>
<dbReference type="AlphaFoldDB" id="A0AAV1DEX3"/>
<dbReference type="NCBIfam" id="TIGR01474">
    <property type="entry name" value="ubiA_proteo"/>
    <property type="match status" value="1"/>
</dbReference>
<comment type="similarity">
    <text evidence="4 9">Belongs to the UbiA prenyltransferase family.</text>
</comment>
<dbReference type="PANTHER" id="PTHR11048">
    <property type="entry name" value="PRENYLTRANSFERASES"/>
    <property type="match status" value="1"/>
</dbReference>
<keyword evidence="7 9" id="KW-1133">Transmembrane helix</keyword>
<dbReference type="EC" id="2.5.1.39" evidence="9"/>
<comment type="function">
    <text evidence="9">Catalyzes the prenylation of para-hydroxybenzoate (PHB) with an all-trans polyprenyl group. Mediates the second step in the final reaction sequence of coenzyme Q (CoQ) biosynthesis, which is the condensation of the polyisoprenoid side chain with PHB, generating the first membrane-bound Q intermediate.</text>
</comment>
<proteinExistence type="inferred from homology"/>
<feature type="transmembrane region" description="Helical" evidence="9">
    <location>
        <begin position="199"/>
        <end position="219"/>
    </location>
</feature>
<keyword evidence="9" id="KW-0831">Ubiquinone biosynthesis</keyword>
<comment type="catalytic activity">
    <reaction evidence="9">
        <text>an all-trans-polyprenyl diphosphate + 4-hydroxybenzoate = a 4-hydroxy-3-(all-trans-polyprenyl)benzoate + diphosphate</text>
        <dbReference type="Rhea" id="RHEA:44504"/>
        <dbReference type="Rhea" id="RHEA-COMP:9514"/>
        <dbReference type="Rhea" id="RHEA-COMP:9564"/>
        <dbReference type="ChEBI" id="CHEBI:17879"/>
        <dbReference type="ChEBI" id="CHEBI:33019"/>
        <dbReference type="ChEBI" id="CHEBI:58914"/>
        <dbReference type="ChEBI" id="CHEBI:78396"/>
        <dbReference type="EC" id="2.5.1.39"/>
    </reaction>
</comment>
<dbReference type="InterPro" id="IPR039653">
    <property type="entry name" value="Prenyltransferase"/>
</dbReference>
<evidence type="ECO:0000256" key="3">
    <source>
        <dbReference type="ARBA" id="ARBA00005179"/>
    </source>
</evidence>
<evidence type="ECO:0000313" key="11">
    <source>
        <dbReference type="Proteomes" id="UP001161247"/>
    </source>
</evidence>
<comment type="pathway">
    <text evidence="9">Cofactor biosynthesis; ubiquinone biosynthesis.</text>
</comment>
<evidence type="ECO:0000256" key="4">
    <source>
        <dbReference type="ARBA" id="ARBA00005985"/>
    </source>
</evidence>
<dbReference type="PANTHER" id="PTHR11048:SF40">
    <property type="entry name" value="4-HYDROXYBENZOATE POLYPRENYLTRANSFERASE, MITOCHONDRIAL-LIKE ISOFORM X1"/>
    <property type="match status" value="1"/>
</dbReference>